<reference evidence="1 2" key="1">
    <citation type="journal article" date="2022" name="Genome Biol. Evol.">
        <title>The Spruce Budworm Genome: Reconstructing the Evolutionary History of Antifreeze Proteins.</title>
        <authorList>
            <person name="Beliveau C."/>
            <person name="Gagne P."/>
            <person name="Picq S."/>
            <person name="Vernygora O."/>
            <person name="Keeling C.I."/>
            <person name="Pinkney K."/>
            <person name="Doucet D."/>
            <person name="Wen F."/>
            <person name="Johnston J.S."/>
            <person name="Maaroufi H."/>
            <person name="Boyle B."/>
            <person name="Laroche J."/>
            <person name="Dewar K."/>
            <person name="Juretic N."/>
            <person name="Blackburn G."/>
            <person name="Nisole A."/>
            <person name="Brunet B."/>
            <person name="Brandao M."/>
            <person name="Lumley L."/>
            <person name="Duan J."/>
            <person name="Quan G."/>
            <person name="Lucarotti C.J."/>
            <person name="Roe A.D."/>
            <person name="Sperling F.A.H."/>
            <person name="Levesque R.C."/>
            <person name="Cusson M."/>
        </authorList>
    </citation>
    <scope>NUCLEOTIDE SEQUENCE [LARGE SCALE GENOMIC DNA]</scope>
    <source>
        <strain evidence="1">Glfc:IPQL:Cfum</strain>
    </source>
</reference>
<sequence length="753" mass="86168">MSEDENENSKFKDGVNRNARLIVRNISFKATEESLREHFSSYGNVEEVKLLKKPDGKLVGCGFVHFTHVPMANKAIAATNKKPFLGRPIFVSWAVQKDKYGEKKQGPEHEPWKKFNDGGSNEDTNNVKETKMKDQPRINRNARLIVRNVSFKATEESLKEHFAPYGDILEVKLLKKPDGQLVGCAFVHYKNIPMAKKALLNTNMKPFLGRPISVDWAVAKDKYMQFVVNKQIELENKVKKEDSDSDYDDNKPPIIISGDDLKQEVKSESDEESADSDDDSKGDEDSDEKDEDDEDDEENDSGEENDDEEEMDHDDDEMDNQSETSTIAERKRIQLNDAEDGCTVFVTNIPFSIDNDLLKEFVERTGPVKYALVCVDRMTEHSKGSGFVKFEHKEDAARFLSLPGEELRLEGQILQPRPALKRENLQKASKQPKDNRNLYLVKEGVVVAGTKAAVGVSASDMSKRLALERSKTQMLKNLNRFVSRYRLVVSNLPTHFDDNKLRRICVSAAGARAAITECRVMRDLRALVGTDGKHPSKGYGFVMFMRHEDALACLRKLNNNPEIFDKNNRPIVSFSIEDRTALNARKKRLEKSIANNPLANKEDDSQNKKRNRKRKLPTQPDESYVKKGKFDKKVNKNQNQNDKKQNGFGGNRKRNRSQEDTGKFVRKPRVDEELEYSGLTAKEGAQHKMRNAHKLRTQAEIHRQNVKMEKKKSGKSWKLKMAAKERVKQPKQKINKNPNKKRSRPRPNKHNIR</sequence>
<name>A0ACC0KWQ6_CHOFU</name>
<evidence type="ECO:0000313" key="1">
    <source>
        <dbReference type="EMBL" id="KAI8440789.1"/>
    </source>
</evidence>
<organism evidence="1 2">
    <name type="scientific">Choristoneura fumiferana</name>
    <name type="common">Spruce budworm moth</name>
    <name type="synonym">Archips fumiferana</name>
    <dbReference type="NCBI Taxonomy" id="7141"/>
    <lineage>
        <taxon>Eukaryota</taxon>
        <taxon>Metazoa</taxon>
        <taxon>Ecdysozoa</taxon>
        <taxon>Arthropoda</taxon>
        <taxon>Hexapoda</taxon>
        <taxon>Insecta</taxon>
        <taxon>Pterygota</taxon>
        <taxon>Neoptera</taxon>
        <taxon>Endopterygota</taxon>
        <taxon>Lepidoptera</taxon>
        <taxon>Glossata</taxon>
        <taxon>Ditrysia</taxon>
        <taxon>Tortricoidea</taxon>
        <taxon>Tortricidae</taxon>
        <taxon>Tortricinae</taxon>
        <taxon>Choristoneura</taxon>
    </lineage>
</organism>
<dbReference type="EMBL" id="CM046115">
    <property type="protein sequence ID" value="KAI8440789.1"/>
    <property type="molecule type" value="Genomic_DNA"/>
</dbReference>
<comment type="caution">
    <text evidence="1">The sequence shown here is derived from an EMBL/GenBank/DDBJ whole genome shotgun (WGS) entry which is preliminary data.</text>
</comment>
<accession>A0ACC0KWQ6</accession>
<protein>
    <submittedName>
        <fullName evidence="1">Uncharacterized protein</fullName>
    </submittedName>
</protein>
<proteinExistence type="predicted"/>
<dbReference type="Proteomes" id="UP001064048">
    <property type="component" value="Chromosome 15"/>
</dbReference>
<gene>
    <name evidence="1" type="ORF">MSG28_009114</name>
</gene>
<keyword evidence="2" id="KW-1185">Reference proteome</keyword>
<evidence type="ECO:0000313" key="2">
    <source>
        <dbReference type="Proteomes" id="UP001064048"/>
    </source>
</evidence>